<dbReference type="InterPro" id="IPR036890">
    <property type="entry name" value="HATPase_C_sf"/>
</dbReference>
<evidence type="ECO:0000259" key="12">
    <source>
        <dbReference type="Pfam" id="PF07730"/>
    </source>
</evidence>
<evidence type="ECO:0000256" key="10">
    <source>
        <dbReference type="SAM" id="Phobius"/>
    </source>
</evidence>
<feature type="domain" description="DUF7134" evidence="13">
    <location>
        <begin position="9"/>
        <end position="160"/>
    </location>
</feature>
<dbReference type="Pfam" id="PF07730">
    <property type="entry name" value="HisKA_3"/>
    <property type="match status" value="1"/>
</dbReference>
<feature type="domain" description="Histidine kinase/HSP90-like ATPase" evidence="11">
    <location>
        <begin position="307"/>
        <end position="393"/>
    </location>
</feature>
<keyword evidence="5" id="KW-0547">Nucleotide-binding</keyword>
<evidence type="ECO:0000256" key="5">
    <source>
        <dbReference type="ARBA" id="ARBA00022741"/>
    </source>
</evidence>
<evidence type="ECO:0000256" key="3">
    <source>
        <dbReference type="ARBA" id="ARBA00022553"/>
    </source>
</evidence>
<dbReference type="PANTHER" id="PTHR24421">
    <property type="entry name" value="NITRATE/NITRITE SENSOR PROTEIN NARX-RELATED"/>
    <property type="match status" value="1"/>
</dbReference>
<dbReference type="Pfam" id="PF23539">
    <property type="entry name" value="DUF7134"/>
    <property type="match status" value="1"/>
</dbReference>
<keyword evidence="8" id="KW-0902">Two-component regulatory system</keyword>
<dbReference type="CDD" id="cd16917">
    <property type="entry name" value="HATPase_UhpB-NarQ-NarX-like"/>
    <property type="match status" value="1"/>
</dbReference>
<evidence type="ECO:0000256" key="9">
    <source>
        <dbReference type="SAM" id="MobiDB-lite"/>
    </source>
</evidence>
<accession>A0A543BZ19</accession>
<evidence type="ECO:0000313" key="15">
    <source>
        <dbReference type="Proteomes" id="UP000316096"/>
    </source>
</evidence>
<evidence type="ECO:0000256" key="1">
    <source>
        <dbReference type="ARBA" id="ARBA00000085"/>
    </source>
</evidence>
<dbReference type="GO" id="GO:0005524">
    <property type="term" value="F:ATP binding"/>
    <property type="evidence" value="ECO:0007669"/>
    <property type="project" value="UniProtKB-KW"/>
</dbReference>
<dbReference type="PANTHER" id="PTHR24421:SF10">
    <property type="entry name" value="NITRATE_NITRITE SENSOR PROTEIN NARQ"/>
    <property type="match status" value="1"/>
</dbReference>
<keyword evidence="7" id="KW-0067">ATP-binding</keyword>
<keyword evidence="15" id="KW-1185">Reference proteome</keyword>
<evidence type="ECO:0000256" key="4">
    <source>
        <dbReference type="ARBA" id="ARBA00022679"/>
    </source>
</evidence>
<feature type="transmembrane region" description="Helical" evidence="10">
    <location>
        <begin position="134"/>
        <end position="152"/>
    </location>
</feature>
<sequence length="408" mass="43624">MSRLTEVRQAARRHPLVSDGVLAVTVYALALMASSMSHGYDTGPLDAQRTIVGALISGALVFRRRWPRGVLAFTTAGTALYLALGGLRGPLMLVIMVAMYTVALDSSRRTTVTVATWTALLLATAGMVFGDHYWLSPVIVSVVAQTGLAAAVGDAVRSRRAYVTAVEERAHRAERTREEEAERRVMEERLRIARELHDVLAHHVALINVQAGVAAHVLETDPSQAREALAHIRQAGRSALEELRTTVGLLRRPNARPDPATPQTAPEPVPGLDRLPQLIASFTATGLRVDRQVEGDARELPATVDLTAYRIVQEALTNVRKHAPEATAVVRLTYLPGEFRLEVTDSGTSAPQDTAGTGHGLLGMRERALSVGGAFTARHEAGRGFRVTAVLPALAPPGAVPSATTGTA</sequence>
<dbReference type="SUPFAM" id="SSF55874">
    <property type="entry name" value="ATPase domain of HSP90 chaperone/DNA topoisomerase II/histidine kinase"/>
    <property type="match status" value="1"/>
</dbReference>
<dbReference type="RefSeq" id="WP_141962169.1">
    <property type="nucleotide sequence ID" value="NZ_VFOZ01000002.1"/>
</dbReference>
<comment type="catalytic activity">
    <reaction evidence="1">
        <text>ATP + protein L-histidine = ADP + protein N-phospho-L-histidine.</text>
        <dbReference type="EC" id="2.7.13.3"/>
    </reaction>
</comment>
<dbReference type="Pfam" id="PF02518">
    <property type="entry name" value="HATPase_c"/>
    <property type="match status" value="1"/>
</dbReference>
<dbReference type="EMBL" id="VFOZ01000002">
    <property type="protein sequence ID" value="TQL90080.1"/>
    <property type="molecule type" value="Genomic_DNA"/>
</dbReference>
<feature type="transmembrane region" description="Helical" evidence="10">
    <location>
        <begin position="21"/>
        <end position="40"/>
    </location>
</feature>
<evidence type="ECO:0000313" key="14">
    <source>
        <dbReference type="EMBL" id="TQL90080.1"/>
    </source>
</evidence>
<organism evidence="14 15">
    <name type="scientific">Actinoallomurus bryophytorum</name>
    <dbReference type="NCBI Taxonomy" id="1490222"/>
    <lineage>
        <taxon>Bacteria</taxon>
        <taxon>Bacillati</taxon>
        <taxon>Actinomycetota</taxon>
        <taxon>Actinomycetes</taxon>
        <taxon>Streptosporangiales</taxon>
        <taxon>Thermomonosporaceae</taxon>
        <taxon>Actinoallomurus</taxon>
    </lineage>
</organism>
<dbReference type="Proteomes" id="UP000316096">
    <property type="component" value="Unassembled WGS sequence"/>
</dbReference>
<keyword evidence="10" id="KW-0472">Membrane</keyword>
<keyword evidence="6 14" id="KW-0418">Kinase</keyword>
<dbReference type="InterPro" id="IPR055558">
    <property type="entry name" value="DUF7134"/>
</dbReference>
<feature type="transmembrane region" description="Helical" evidence="10">
    <location>
        <begin position="79"/>
        <end position="103"/>
    </location>
</feature>
<feature type="domain" description="Signal transduction histidine kinase subgroup 3 dimerisation and phosphoacceptor" evidence="12">
    <location>
        <begin position="188"/>
        <end position="253"/>
    </location>
</feature>
<protein>
    <recommendedName>
        <fullName evidence="2">histidine kinase</fullName>
        <ecNumber evidence="2">2.7.13.3</ecNumber>
    </recommendedName>
</protein>
<dbReference type="Gene3D" id="3.30.565.10">
    <property type="entry name" value="Histidine kinase-like ATPase, C-terminal domain"/>
    <property type="match status" value="1"/>
</dbReference>
<keyword evidence="10" id="KW-1133">Transmembrane helix</keyword>
<keyword evidence="10" id="KW-0812">Transmembrane</keyword>
<dbReference type="InterPro" id="IPR011712">
    <property type="entry name" value="Sig_transdc_His_kin_sub3_dim/P"/>
</dbReference>
<dbReference type="InterPro" id="IPR003594">
    <property type="entry name" value="HATPase_dom"/>
</dbReference>
<feature type="region of interest" description="Disordered" evidence="9">
    <location>
        <begin position="252"/>
        <end position="273"/>
    </location>
</feature>
<evidence type="ECO:0000256" key="8">
    <source>
        <dbReference type="ARBA" id="ARBA00023012"/>
    </source>
</evidence>
<dbReference type="GO" id="GO:0000155">
    <property type="term" value="F:phosphorelay sensor kinase activity"/>
    <property type="evidence" value="ECO:0007669"/>
    <property type="project" value="InterPro"/>
</dbReference>
<keyword evidence="4" id="KW-0808">Transferase</keyword>
<dbReference type="EC" id="2.7.13.3" evidence="2"/>
<dbReference type="InterPro" id="IPR050482">
    <property type="entry name" value="Sensor_HK_TwoCompSys"/>
</dbReference>
<dbReference type="GO" id="GO:0046983">
    <property type="term" value="F:protein dimerization activity"/>
    <property type="evidence" value="ECO:0007669"/>
    <property type="project" value="InterPro"/>
</dbReference>
<comment type="caution">
    <text evidence="14">The sequence shown here is derived from an EMBL/GenBank/DDBJ whole genome shotgun (WGS) entry which is preliminary data.</text>
</comment>
<evidence type="ECO:0000259" key="11">
    <source>
        <dbReference type="Pfam" id="PF02518"/>
    </source>
</evidence>
<evidence type="ECO:0000256" key="2">
    <source>
        <dbReference type="ARBA" id="ARBA00012438"/>
    </source>
</evidence>
<reference evidence="14 15" key="1">
    <citation type="submission" date="2019-06" db="EMBL/GenBank/DDBJ databases">
        <title>Sequencing the genomes of 1000 actinobacteria strains.</title>
        <authorList>
            <person name="Klenk H.-P."/>
        </authorList>
    </citation>
    <scope>NUCLEOTIDE SEQUENCE [LARGE SCALE GENOMIC DNA]</scope>
    <source>
        <strain evidence="14 15">DSM 102200</strain>
    </source>
</reference>
<evidence type="ECO:0000256" key="7">
    <source>
        <dbReference type="ARBA" id="ARBA00022840"/>
    </source>
</evidence>
<evidence type="ECO:0000259" key="13">
    <source>
        <dbReference type="Pfam" id="PF23539"/>
    </source>
</evidence>
<dbReference type="AlphaFoldDB" id="A0A543BZ19"/>
<evidence type="ECO:0000256" key="6">
    <source>
        <dbReference type="ARBA" id="ARBA00022777"/>
    </source>
</evidence>
<dbReference type="OrthoDB" id="227596at2"/>
<proteinExistence type="predicted"/>
<gene>
    <name evidence="14" type="ORF">FB559_7372</name>
</gene>
<dbReference type="GO" id="GO:0016020">
    <property type="term" value="C:membrane"/>
    <property type="evidence" value="ECO:0007669"/>
    <property type="project" value="InterPro"/>
</dbReference>
<feature type="transmembrane region" description="Helical" evidence="10">
    <location>
        <begin position="110"/>
        <end position="128"/>
    </location>
</feature>
<name>A0A543BZ19_9ACTN</name>
<keyword evidence="3" id="KW-0597">Phosphoprotein</keyword>
<dbReference type="Gene3D" id="1.20.5.1930">
    <property type="match status" value="1"/>
</dbReference>